<gene>
    <name evidence="8" type="ORF">A3G49_06540</name>
</gene>
<keyword evidence="2 8" id="KW-0489">Methyltransferase</keyword>
<accession>A0A1G2LS73</accession>
<reference evidence="8 9" key="1">
    <citation type="journal article" date="2016" name="Nat. Commun.">
        <title>Thousands of microbial genomes shed light on interconnected biogeochemical processes in an aquifer system.</title>
        <authorList>
            <person name="Anantharaman K."/>
            <person name="Brown C.T."/>
            <person name="Hug L.A."/>
            <person name="Sharon I."/>
            <person name="Castelle C.J."/>
            <person name="Probst A.J."/>
            <person name="Thomas B.C."/>
            <person name="Singh A."/>
            <person name="Wilkins M.J."/>
            <person name="Karaoz U."/>
            <person name="Brodie E.L."/>
            <person name="Williams K.H."/>
            <person name="Hubbard S.S."/>
            <person name="Banfield J.F."/>
        </authorList>
    </citation>
    <scope>NUCLEOTIDE SEQUENCE [LARGE SCALE GENOMIC DNA]</scope>
</reference>
<organism evidence="8 9">
    <name type="scientific">Candidatus Sungbacteria bacterium RIFCSPLOWO2_12_FULL_41_11</name>
    <dbReference type="NCBI Taxonomy" id="1802286"/>
    <lineage>
        <taxon>Bacteria</taxon>
        <taxon>Candidatus Sungiibacteriota</taxon>
    </lineage>
</organism>
<dbReference type="InterPro" id="IPR029063">
    <property type="entry name" value="SAM-dependent_MTases_sf"/>
</dbReference>
<dbReference type="SUPFAM" id="SSF53335">
    <property type="entry name" value="S-adenosyl-L-methionine-dependent methyltransferases"/>
    <property type="match status" value="1"/>
</dbReference>
<keyword evidence="3 8" id="KW-0808">Transferase</keyword>
<comment type="caution">
    <text evidence="8">The sequence shown here is derived from an EMBL/GenBank/DDBJ whole genome shotgun (WGS) entry which is preliminary data.</text>
</comment>
<sequence length="620" mass="70313">MANERKTEIIVRSHFEQFKEIVHIEEQLSDNPKIDKLLKTASKKGSGKGKPEFLITFSGNSDLIIVVECKAEITRHESSTKDKFSEYAVDGALLYASYLSKEFDVLAIGVSGQTKQQLNVSHFLQLKNERKAVSIFGSKLLSGNDYLDGYLKSPEKLRQDYNILLEFTKQLNDTLHSYKILESQRSLLISCVLIALENKAFKTAYPLFGSTNEKDTADEKGKKVENAAKELANYLVDTVSNELKNANIKSDRLDNLNIQFGFIRTDTSLSTKKDVLKNLIKDIDDNINSFIKTHKYCDVLGQLYVEFLRYANSDKGLGIVLTPPHITELFSDLAQVNKNSIVYDNCAGTGGFLISAMKKMIADAEGDQAKIKEIKKNQLFGVEYQAHIFALAVSNMYIHQDGKTNILNGSCFDEDIIQEIKTKKPTVGFLNPPYKGDKKKDVDELEFVLNNLECLVDGGTGIAIVPMQSALAQTGKVYEIKKKLLENHTLEAVLSMPNELFTNSKVNVVSCVMIFTAHKPHPKNKETYFGYYKDDGFVKRKIQGRTDVYGKWENIKDKWVNYYLNRKQEPGFSANKVVAAYDEWCAEAYMETDYSKLTQNDFLKTIKEYILFNELFLKDE</sequence>
<dbReference type="PRINTS" id="PR00507">
    <property type="entry name" value="N12N6MTFRASE"/>
</dbReference>
<dbReference type="GO" id="GO:0009307">
    <property type="term" value="P:DNA restriction-modification system"/>
    <property type="evidence" value="ECO:0007669"/>
    <property type="project" value="UniProtKB-KW"/>
</dbReference>
<evidence type="ECO:0000256" key="6">
    <source>
        <dbReference type="ARBA" id="ARBA00047942"/>
    </source>
</evidence>
<dbReference type="Gene3D" id="3.40.50.150">
    <property type="entry name" value="Vaccinia Virus protein VP39"/>
    <property type="match status" value="1"/>
</dbReference>
<evidence type="ECO:0000259" key="7">
    <source>
        <dbReference type="Pfam" id="PF02384"/>
    </source>
</evidence>
<keyword evidence="4" id="KW-0949">S-adenosyl-L-methionine</keyword>
<evidence type="ECO:0000256" key="1">
    <source>
        <dbReference type="ARBA" id="ARBA00011900"/>
    </source>
</evidence>
<feature type="domain" description="DNA methylase adenine-specific" evidence="7">
    <location>
        <begin position="298"/>
        <end position="610"/>
    </location>
</feature>
<dbReference type="InterPro" id="IPR051537">
    <property type="entry name" value="DNA_Adenine_Mtase"/>
</dbReference>
<dbReference type="Pfam" id="PF02384">
    <property type="entry name" value="N6_Mtase"/>
    <property type="match status" value="1"/>
</dbReference>
<evidence type="ECO:0000256" key="2">
    <source>
        <dbReference type="ARBA" id="ARBA00022603"/>
    </source>
</evidence>
<evidence type="ECO:0000256" key="5">
    <source>
        <dbReference type="ARBA" id="ARBA00022747"/>
    </source>
</evidence>
<keyword evidence="5" id="KW-0680">Restriction system</keyword>
<proteinExistence type="predicted"/>
<dbReference type="AlphaFoldDB" id="A0A1G2LS73"/>
<dbReference type="EC" id="2.1.1.72" evidence="1"/>
<dbReference type="PANTHER" id="PTHR42933:SF1">
    <property type="entry name" value="SITE-SPECIFIC DNA-METHYLTRANSFERASE (ADENINE-SPECIFIC)"/>
    <property type="match status" value="1"/>
</dbReference>
<dbReference type="GO" id="GO:0008170">
    <property type="term" value="F:N-methyltransferase activity"/>
    <property type="evidence" value="ECO:0007669"/>
    <property type="project" value="InterPro"/>
</dbReference>
<evidence type="ECO:0000256" key="4">
    <source>
        <dbReference type="ARBA" id="ARBA00022691"/>
    </source>
</evidence>
<dbReference type="GO" id="GO:0009007">
    <property type="term" value="F:site-specific DNA-methyltransferase (adenine-specific) activity"/>
    <property type="evidence" value="ECO:0007669"/>
    <property type="project" value="UniProtKB-EC"/>
</dbReference>
<comment type="catalytic activity">
    <reaction evidence="6">
        <text>a 2'-deoxyadenosine in DNA + S-adenosyl-L-methionine = an N(6)-methyl-2'-deoxyadenosine in DNA + S-adenosyl-L-homocysteine + H(+)</text>
        <dbReference type="Rhea" id="RHEA:15197"/>
        <dbReference type="Rhea" id="RHEA-COMP:12418"/>
        <dbReference type="Rhea" id="RHEA-COMP:12419"/>
        <dbReference type="ChEBI" id="CHEBI:15378"/>
        <dbReference type="ChEBI" id="CHEBI:57856"/>
        <dbReference type="ChEBI" id="CHEBI:59789"/>
        <dbReference type="ChEBI" id="CHEBI:90615"/>
        <dbReference type="ChEBI" id="CHEBI:90616"/>
        <dbReference type="EC" id="2.1.1.72"/>
    </reaction>
</comment>
<dbReference type="Proteomes" id="UP000177171">
    <property type="component" value="Unassembled WGS sequence"/>
</dbReference>
<evidence type="ECO:0000313" key="8">
    <source>
        <dbReference type="EMBL" id="OHA14476.1"/>
    </source>
</evidence>
<name>A0A1G2LS73_9BACT</name>
<evidence type="ECO:0000256" key="3">
    <source>
        <dbReference type="ARBA" id="ARBA00022679"/>
    </source>
</evidence>
<dbReference type="InterPro" id="IPR003356">
    <property type="entry name" value="DNA_methylase_A-5"/>
</dbReference>
<dbReference type="GO" id="GO:0003677">
    <property type="term" value="F:DNA binding"/>
    <property type="evidence" value="ECO:0007669"/>
    <property type="project" value="InterPro"/>
</dbReference>
<evidence type="ECO:0000313" key="9">
    <source>
        <dbReference type="Proteomes" id="UP000177171"/>
    </source>
</evidence>
<dbReference type="GO" id="GO:0032259">
    <property type="term" value="P:methylation"/>
    <property type="evidence" value="ECO:0007669"/>
    <property type="project" value="UniProtKB-KW"/>
</dbReference>
<protein>
    <recommendedName>
        <fullName evidence="1">site-specific DNA-methyltransferase (adenine-specific)</fullName>
        <ecNumber evidence="1">2.1.1.72</ecNumber>
    </recommendedName>
</protein>
<dbReference type="PANTHER" id="PTHR42933">
    <property type="entry name" value="SLR6095 PROTEIN"/>
    <property type="match status" value="1"/>
</dbReference>
<dbReference type="EMBL" id="MHQY01000007">
    <property type="protein sequence ID" value="OHA14476.1"/>
    <property type="molecule type" value="Genomic_DNA"/>
</dbReference>